<evidence type="ECO:0000313" key="2">
    <source>
        <dbReference type="Proteomes" id="UP000027195"/>
    </source>
</evidence>
<name>A0A067MJ18_BOTB1</name>
<dbReference type="OrthoDB" id="3256444at2759"/>
<sequence length="142" mass="16268">TLRQHCEAHHKNDYLKWCKKNDFVPQLPGMKKLEVLASESRAVQQSIADFAVKTEKPIPYSDDAFRAAAIEWLTSTNQPLDAFDNPRFKTMIDIASRAKGEVELPACNAIRKEIIQLFNDHLAELRQRLNVRLSSTLMLSCR</sequence>
<dbReference type="AlphaFoldDB" id="A0A067MJ18"/>
<dbReference type="InParanoid" id="A0A067MJ18"/>
<dbReference type="HOGENOM" id="CLU_161754_0_0_1"/>
<accession>A0A067MJ18</accession>
<dbReference type="EMBL" id="KL198054">
    <property type="protein sequence ID" value="KDQ11837.1"/>
    <property type="molecule type" value="Genomic_DNA"/>
</dbReference>
<feature type="non-terminal residue" evidence="1">
    <location>
        <position position="1"/>
    </location>
</feature>
<gene>
    <name evidence="1" type="ORF">BOTBODRAFT_113812</name>
</gene>
<protein>
    <submittedName>
        <fullName evidence="1">Uncharacterized protein</fullName>
    </submittedName>
</protein>
<keyword evidence="2" id="KW-1185">Reference proteome</keyword>
<dbReference type="Proteomes" id="UP000027195">
    <property type="component" value="Unassembled WGS sequence"/>
</dbReference>
<reference evidence="2" key="1">
    <citation type="journal article" date="2014" name="Proc. Natl. Acad. Sci. U.S.A.">
        <title>Extensive sampling of basidiomycete genomes demonstrates inadequacy of the white-rot/brown-rot paradigm for wood decay fungi.</title>
        <authorList>
            <person name="Riley R."/>
            <person name="Salamov A.A."/>
            <person name="Brown D.W."/>
            <person name="Nagy L.G."/>
            <person name="Floudas D."/>
            <person name="Held B.W."/>
            <person name="Levasseur A."/>
            <person name="Lombard V."/>
            <person name="Morin E."/>
            <person name="Otillar R."/>
            <person name="Lindquist E.A."/>
            <person name="Sun H."/>
            <person name="LaButti K.M."/>
            <person name="Schmutz J."/>
            <person name="Jabbour D."/>
            <person name="Luo H."/>
            <person name="Baker S.E."/>
            <person name="Pisabarro A.G."/>
            <person name="Walton J.D."/>
            <person name="Blanchette R.A."/>
            <person name="Henrissat B."/>
            <person name="Martin F."/>
            <person name="Cullen D."/>
            <person name="Hibbett D.S."/>
            <person name="Grigoriev I.V."/>
        </authorList>
    </citation>
    <scope>NUCLEOTIDE SEQUENCE [LARGE SCALE GENOMIC DNA]</scope>
    <source>
        <strain evidence="2">FD-172 SS1</strain>
    </source>
</reference>
<organism evidence="1 2">
    <name type="scientific">Botryobasidium botryosum (strain FD-172 SS1)</name>
    <dbReference type="NCBI Taxonomy" id="930990"/>
    <lineage>
        <taxon>Eukaryota</taxon>
        <taxon>Fungi</taxon>
        <taxon>Dikarya</taxon>
        <taxon>Basidiomycota</taxon>
        <taxon>Agaricomycotina</taxon>
        <taxon>Agaricomycetes</taxon>
        <taxon>Cantharellales</taxon>
        <taxon>Botryobasidiaceae</taxon>
        <taxon>Botryobasidium</taxon>
    </lineage>
</organism>
<proteinExistence type="predicted"/>
<evidence type="ECO:0000313" key="1">
    <source>
        <dbReference type="EMBL" id="KDQ11837.1"/>
    </source>
</evidence>